<protein>
    <submittedName>
        <fullName evidence="1">Uncharacterized protein</fullName>
    </submittedName>
</protein>
<evidence type="ECO:0000313" key="2">
    <source>
        <dbReference type="Proteomes" id="UP001164250"/>
    </source>
</evidence>
<evidence type="ECO:0000313" key="1">
    <source>
        <dbReference type="EMBL" id="KAJ0094642.1"/>
    </source>
</evidence>
<keyword evidence="2" id="KW-1185">Reference proteome</keyword>
<sequence>MIAAASDEIWDSGNACGQNYRVKCLGATNKGVAHPCQLRLWGSGCWDIMAHFSVCSHVKFMSFRKLFSKEYNSKYK</sequence>
<organism evidence="1 2">
    <name type="scientific">Pistacia atlantica</name>
    <dbReference type="NCBI Taxonomy" id="434234"/>
    <lineage>
        <taxon>Eukaryota</taxon>
        <taxon>Viridiplantae</taxon>
        <taxon>Streptophyta</taxon>
        <taxon>Embryophyta</taxon>
        <taxon>Tracheophyta</taxon>
        <taxon>Spermatophyta</taxon>
        <taxon>Magnoliopsida</taxon>
        <taxon>eudicotyledons</taxon>
        <taxon>Gunneridae</taxon>
        <taxon>Pentapetalae</taxon>
        <taxon>rosids</taxon>
        <taxon>malvids</taxon>
        <taxon>Sapindales</taxon>
        <taxon>Anacardiaceae</taxon>
        <taxon>Pistacia</taxon>
    </lineage>
</organism>
<proteinExistence type="predicted"/>
<dbReference type="EMBL" id="CM047902">
    <property type="protein sequence ID" value="KAJ0094642.1"/>
    <property type="molecule type" value="Genomic_DNA"/>
</dbReference>
<accession>A0ACC1B6Y4</accession>
<comment type="caution">
    <text evidence="1">The sequence shown here is derived from an EMBL/GenBank/DDBJ whole genome shotgun (WGS) entry which is preliminary data.</text>
</comment>
<gene>
    <name evidence="1" type="ORF">Patl1_15635</name>
</gene>
<reference evidence="2" key="1">
    <citation type="journal article" date="2023" name="G3 (Bethesda)">
        <title>Genome assembly and association tests identify interacting loci associated with vigor, precocity, and sex in interspecific pistachio rootstocks.</title>
        <authorList>
            <person name="Palmer W."/>
            <person name="Jacygrad E."/>
            <person name="Sagayaradj S."/>
            <person name="Cavanaugh K."/>
            <person name="Han R."/>
            <person name="Bertier L."/>
            <person name="Beede B."/>
            <person name="Kafkas S."/>
            <person name="Golino D."/>
            <person name="Preece J."/>
            <person name="Michelmore R."/>
        </authorList>
    </citation>
    <scope>NUCLEOTIDE SEQUENCE [LARGE SCALE GENOMIC DNA]</scope>
</reference>
<name>A0ACC1B6Y4_9ROSI</name>
<dbReference type="Proteomes" id="UP001164250">
    <property type="component" value="Chromosome 6"/>
</dbReference>